<reference evidence="1" key="1">
    <citation type="submission" date="2021-01" db="EMBL/GenBank/DDBJ databases">
        <authorList>
            <consortium name="Genoscope - CEA"/>
            <person name="William W."/>
        </authorList>
    </citation>
    <scope>NUCLEOTIDE SEQUENCE</scope>
</reference>
<sequence length="190" mass="22470">MMVYEILLIFITINQLPPYINLKTNWFFIIIYLSLDGINCGYCSIDNCEYCFEYVYDNNNNLIVSIDKNREYIQWDKYKIHLGCAQCYKGYYYSFQTNKCELLSQDMQLCDIAIQLYSNQHIQCLKSQSLINSIQNIYCEHIPQCLQCINNYSQSINSFLNTPKINNQIQIKTNNSIRILTAIDFKHSIH</sequence>
<organism evidence="1 2">
    <name type="scientific">Paramecium pentaurelia</name>
    <dbReference type="NCBI Taxonomy" id="43138"/>
    <lineage>
        <taxon>Eukaryota</taxon>
        <taxon>Sar</taxon>
        <taxon>Alveolata</taxon>
        <taxon>Ciliophora</taxon>
        <taxon>Intramacronucleata</taxon>
        <taxon>Oligohymenophorea</taxon>
        <taxon>Peniculida</taxon>
        <taxon>Parameciidae</taxon>
        <taxon>Paramecium</taxon>
    </lineage>
</organism>
<proteinExistence type="predicted"/>
<keyword evidence="2" id="KW-1185">Reference proteome</keyword>
<gene>
    <name evidence="1" type="ORF">PPENT_87.1.T0050452</name>
</gene>
<protein>
    <submittedName>
        <fullName evidence="1">Uncharacterized protein</fullName>
    </submittedName>
</protein>
<evidence type="ECO:0000313" key="2">
    <source>
        <dbReference type="Proteomes" id="UP000689195"/>
    </source>
</evidence>
<comment type="caution">
    <text evidence="1">The sequence shown here is derived from an EMBL/GenBank/DDBJ whole genome shotgun (WGS) entry which is preliminary data.</text>
</comment>
<dbReference type="EMBL" id="CAJJDO010000005">
    <property type="protein sequence ID" value="CAD8137000.1"/>
    <property type="molecule type" value="Genomic_DNA"/>
</dbReference>
<dbReference type="AlphaFoldDB" id="A0A8S1SBS6"/>
<evidence type="ECO:0000313" key="1">
    <source>
        <dbReference type="EMBL" id="CAD8137000.1"/>
    </source>
</evidence>
<name>A0A8S1SBS6_9CILI</name>
<accession>A0A8S1SBS6</accession>
<dbReference type="Proteomes" id="UP000689195">
    <property type="component" value="Unassembled WGS sequence"/>
</dbReference>